<gene>
    <name evidence="2" type="ORF">AAFC00_003403</name>
</gene>
<feature type="compositionally biased region" description="Polar residues" evidence="1">
    <location>
        <begin position="96"/>
        <end position="107"/>
    </location>
</feature>
<accession>A0ABR3PEL9</accession>
<name>A0ABR3PEL9_9PEZI</name>
<protein>
    <recommendedName>
        <fullName evidence="4">Integrase zinc-binding domain-containing protein</fullName>
    </recommendedName>
</protein>
<evidence type="ECO:0008006" key="4">
    <source>
        <dbReference type="Google" id="ProtNLM"/>
    </source>
</evidence>
<feature type="compositionally biased region" description="Polar residues" evidence="1">
    <location>
        <begin position="57"/>
        <end position="71"/>
    </location>
</feature>
<feature type="region of interest" description="Disordered" evidence="1">
    <location>
        <begin position="57"/>
        <end position="112"/>
    </location>
</feature>
<dbReference type="GeneID" id="95977104"/>
<feature type="compositionally biased region" description="Basic and acidic residues" evidence="1">
    <location>
        <begin position="72"/>
        <end position="87"/>
    </location>
</feature>
<evidence type="ECO:0000313" key="3">
    <source>
        <dbReference type="Proteomes" id="UP001562354"/>
    </source>
</evidence>
<dbReference type="EMBL" id="JBFMKM010000008">
    <property type="protein sequence ID" value="KAL1304403.1"/>
    <property type="molecule type" value="Genomic_DNA"/>
</dbReference>
<organism evidence="2 3">
    <name type="scientific">Neodothiora populina</name>
    <dbReference type="NCBI Taxonomy" id="2781224"/>
    <lineage>
        <taxon>Eukaryota</taxon>
        <taxon>Fungi</taxon>
        <taxon>Dikarya</taxon>
        <taxon>Ascomycota</taxon>
        <taxon>Pezizomycotina</taxon>
        <taxon>Dothideomycetes</taxon>
        <taxon>Dothideomycetidae</taxon>
        <taxon>Dothideales</taxon>
        <taxon>Dothioraceae</taxon>
        <taxon>Neodothiora</taxon>
    </lineage>
</organism>
<comment type="caution">
    <text evidence="2">The sequence shown here is derived from an EMBL/GenBank/DDBJ whole genome shotgun (WGS) entry which is preliminary data.</text>
</comment>
<reference evidence="2 3" key="1">
    <citation type="submission" date="2024-07" db="EMBL/GenBank/DDBJ databases">
        <title>Draft sequence of the Neodothiora populina.</title>
        <authorList>
            <person name="Drown D.D."/>
            <person name="Schuette U.S."/>
            <person name="Buechlein A.B."/>
            <person name="Rusch D.R."/>
            <person name="Winton L.W."/>
            <person name="Adams G.A."/>
        </authorList>
    </citation>
    <scope>NUCLEOTIDE SEQUENCE [LARGE SCALE GENOMIC DNA]</scope>
    <source>
        <strain evidence="2 3">CPC 39397</strain>
    </source>
</reference>
<evidence type="ECO:0000313" key="2">
    <source>
        <dbReference type="EMBL" id="KAL1304403.1"/>
    </source>
</evidence>
<sequence>MVMAMMEGLEEAAGLASPSAQLRAAFDHANGTTTNNNNNNNNNTFFASSASHTVFPSTYTVGQQPSKGNSLHNHEHGDNVHSSDIRSRSPSHQRIHSQTPSQGQSRPPDTHDLTDAELEDMILHPWAESSRIEFHQKFNTSNPTYKNKLRLNPAAEARVRFFLLHPNSPIDPNSPADARLKARSRSYTLHPWTPHGHLYRADNGPTLRRHVSETEVWGLLTDEHVRSGHKGRDRMLSIIKERYVGYTLEELMFVLSTCRVCQRARTGSNSGPGAAEISQRLRASLGSMHLSPSEPLSNDVSLRPPIMADVQTLQRGVGDQSMATPSATLTGAMHAPTAPMDGTRQPLLPQGQYNAHLGIIRPTHVPDGAEMRKSKYAPDEKGLVMYDVPDWYC</sequence>
<evidence type="ECO:0000256" key="1">
    <source>
        <dbReference type="SAM" id="MobiDB-lite"/>
    </source>
</evidence>
<dbReference type="Proteomes" id="UP001562354">
    <property type="component" value="Unassembled WGS sequence"/>
</dbReference>
<keyword evidence="3" id="KW-1185">Reference proteome</keyword>
<proteinExistence type="predicted"/>
<dbReference type="RefSeq" id="XP_069200678.1">
    <property type="nucleotide sequence ID" value="XM_069348083.1"/>
</dbReference>